<dbReference type="SUPFAM" id="SSF51445">
    <property type="entry name" value="(Trans)glycosidases"/>
    <property type="match status" value="1"/>
</dbReference>
<dbReference type="PROSITE" id="PS51764">
    <property type="entry name" value="GH26"/>
    <property type="match status" value="1"/>
</dbReference>
<dbReference type="Gene3D" id="2.60.120.260">
    <property type="entry name" value="Galactose-binding domain-like"/>
    <property type="match status" value="2"/>
</dbReference>
<name>A0A1M7LAK8_9FIRM</name>
<evidence type="ECO:0000256" key="2">
    <source>
        <dbReference type="ARBA" id="ARBA00022801"/>
    </source>
</evidence>
<gene>
    <name evidence="8" type="ORF">SAMN02746066_03145</name>
</gene>
<keyword evidence="9" id="KW-1185">Reference proteome</keyword>
<evidence type="ECO:0000256" key="1">
    <source>
        <dbReference type="ARBA" id="ARBA00007754"/>
    </source>
</evidence>
<feature type="signal peptide" evidence="6">
    <location>
        <begin position="1"/>
        <end position="35"/>
    </location>
</feature>
<dbReference type="Pfam" id="PF03425">
    <property type="entry name" value="CBM_11"/>
    <property type="match status" value="1"/>
</dbReference>
<dbReference type="RefSeq" id="WP_073289355.1">
    <property type="nucleotide sequence ID" value="NZ_FRCP01000016.1"/>
</dbReference>
<proteinExistence type="inferred from homology"/>
<evidence type="ECO:0000259" key="7">
    <source>
        <dbReference type="PROSITE" id="PS51764"/>
    </source>
</evidence>
<dbReference type="InterPro" id="IPR032675">
    <property type="entry name" value="LRR_dom_sf"/>
</dbReference>
<evidence type="ECO:0000256" key="4">
    <source>
        <dbReference type="PROSITE-ProRule" id="PRU01100"/>
    </source>
</evidence>
<feature type="domain" description="GH26" evidence="7">
    <location>
        <begin position="428"/>
        <end position="816"/>
    </location>
</feature>
<dbReference type="GO" id="GO:0016985">
    <property type="term" value="F:mannan endo-1,4-beta-mannosidase activity"/>
    <property type="evidence" value="ECO:0007669"/>
    <property type="project" value="InterPro"/>
</dbReference>
<dbReference type="InterPro" id="IPR000805">
    <property type="entry name" value="Glyco_hydro_26"/>
</dbReference>
<dbReference type="GO" id="GO:0006080">
    <property type="term" value="P:substituted mannan metabolic process"/>
    <property type="evidence" value="ECO:0007669"/>
    <property type="project" value="InterPro"/>
</dbReference>
<dbReference type="GO" id="GO:0030245">
    <property type="term" value="P:cellulose catabolic process"/>
    <property type="evidence" value="ECO:0007669"/>
    <property type="project" value="InterPro"/>
</dbReference>
<dbReference type="Pfam" id="PF13306">
    <property type="entry name" value="LRR_5"/>
    <property type="match status" value="1"/>
</dbReference>
<dbReference type="InterPro" id="IPR008979">
    <property type="entry name" value="Galactose-bd-like_sf"/>
</dbReference>
<dbReference type="Pfam" id="PF02156">
    <property type="entry name" value="Glyco_hydro_26"/>
    <property type="match status" value="1"/>
</dbReference>
<keyword evidence="3 4" id="KW-0326">Glycosidase</keyword>
<feature type="active site" description="Nucleophile" evidence="4">
    <location>
        <position position="726"/>
    </location>
</feature>
<feature type="chain" id="PRO_5012816719" evidence="6">
    <location>
        <begin position="36"/>
        <end position="1407"/>
    </location>
</feature>
<dbReference type="InterPro" id="IPR015295">
    <property type="entry name" value="CBM27"/>
</dbReference>
<dbReference type="PANTHER" id="PTHR40079:SF4">
    <property type="entry name" value="GH26 DOMAIN-CONTAINING PROTEIN-RELATED"/>
    <property type="match status" value="1"/>
</dbReference>
<keyword evidence="2 4" id="KW-0378">Hydrolase</keyword>
<evidence type="ECO:0000313" key="8">
    <source>
        <dbReference type="EMBL" id="SHM75161.1"/>
    </source>
</evidence>
<dbReference type="InterPro" id="IPR017853">
    <property type="entry name" value="GH"/>
</dbReference>
<reference evidence="8 9" key="1">
    <citation type="submission" date="2016-11" db="EMBL/GenBank/DDBJ databases">
        <authorList>
            <person name="Jaros S."/>
            <person name="Januszkiewicz K."/>
            <person name="Wedrychowicz H."/>
        </authorList>
    </citation>
    <scope>NUCLEOTIDE SEQUENCE [LARGE SCALE GENOMIC DNA]</scope>
    <source>
        <strain evidence="8 9">DSM 15930</strain>
    </source>
</reference>
<dbReference type="GO" id="GO:0008810">
    <property type="term" value="F:cellulase activity"/>
    <property type="evidence" value="ECO:0007669"/>
    <property type="project" value="InterPro"/>
</dbReference>
<feature type="region of interest" description="Disordered" evidence="5">
    <location>
        <begin position="1129"/>
        <end position="1151"/>
    </location>
</feature>
<evidence type="ECO:0000256" key="5">
    <source>
        <dbReference type="SAM" id="MobiDB-lite"/>
    </source>
</evidence>
<evidence type="ECO:0000256" key="6">
    <source>
        <dbReference type="SAM" id="SignalP"/>
    </source>
</evidence>
<dbReference type="Proteomes" id="UP000184038">
    <property type="component" value="Unassembled WGS sequence"/>
</dbReference>
<comment type="similarity">
    <text evidence="1 4">Belongs to the glycosyl hydrolase 26 family.</text>
</comment>
<dbReference type="PANTHER" id="PTHR40079">
    <property type="entry name" value="MANNAN ENDO-1,4-BETA-MANNOSIDASE E-RELATED"/>
    <property type="match status" value="1"/>
</dbReference>
<dbReference type="SUPFAM" id="SSF49785">
    <property type="entry name" value="Galactose-binding domain-like"/>
    <property type="match status" value="3"/>
</dbReference>
<feature type="active site" description="Proton donor" evidence="4">
    <location>
        <position position="616"/>
    </location>
</feature>
<organism evidence="8 9">
    <name type="scientific">Anaerosporobacter mobilis DSM 15930</name>
    <dbReference type="NCBI Taxonomy" id="1120996"/>
    <lineage>
        <taxon>Bacteria</taxon>
        <taxon>Bacillati</taxon>
        <taxon>Bacillota</taxon>
        <taxon>Clostridia</taxon>
        <taxon>Lachnospirales</taxon>
        <taxon>Lachnospiraceae</taxon>
        <taxon>Anaerosporobacter</taxon>
    </lineage>
</organism>
<keyword evidence="6" id="KW-0732">Signal</keyword>
<dbReference type="PRINTS" id="PR00739">
    <property type="entry name" value="GLHYDRLASE26"/>
</dbReference>
<accession>A0A1M7LAK8</accession>
<evidence type="ECO:0000256" key="3">
    <source>
        <dbReference type="ARBA" id="ARBA00023295"/>
    </source>
</evidence>
<dbReference type="InterPro" id="IPR005087">
    <property type="entry name" value="CBM11"/>
</dbReference>
<dbReference type="InterPro" id="IPR026906">
    <property type="entry name" value="LRR_5"/>
</dbReference>
<dbReference type="SUPFAM" id="SSF52058">
    <property type="entry name" value="L domain-like"/>
    <property type="match status" value="1"/>
</dbReference>
<dbReference type="EMBL" id="FRCP01000016">
    <property type="protein sequence ID" value="SHM75161.1"/>
    <property type="molecule type" value="Genomic_DNA"/>
</dbReference>
<evidence type="ECO:0000313" key="9">
    <source>
        <dbReference type="Proteomes" id="UP000184038"/>
    </source>
</evidence>
<dbReference type="Gene3D" id="3.20.20.80">
    <property type="entry name" value="Glycosidases"/>
    <property type="match status" value="1"/>
</dbReference>
<sequence>MKKRLTKCLALTLAATLVVTSVNLSGLAPITYVQAADEKIDVSNPYSFDVSSTWDNNSGKENNISLTTDSIPAVGTTLAMDVLLPDSGSTPNFSGVMKAVGVLRVGADWNWVQSNTIPEMQAADFTEKVTIAGESYYKVAVSIPFEDTVGANDVSGWNESMAFADAVTDTVSQVTVQFAGYQCDYSGTIAIANARLENVEGNGGVQSEVVKEWTFDDGIGGWEYTNWDYQYNGETPTTAHDNGMLRVDVDYSKDKGFDYSKIAIREWGDVELVGVNKTTFEFYYDPAKLDGNFAFEETIQYDNGSKSAASSSATVDIEKAVDVDGGLKKVTVELTFDPITQDTCCNTVLCIIGKNTSYKGSLWIDNLKMIKETSGAEDIYVDSSLKPEDKTNAITVVDNKLQTSSKEGAIEETNIVTDIKLVDKDATKHTQSIYAYLQAMGDSSSVIFGHENDTWHKAGAAASGSAITTSDTKDVTGSIAGMIGIDTLSLTGDEYSAKRYNSEIGDENFPLTSEGNVRAAAALTNKNIEEGAIITMSAHMPNFSLVKEKADYVEGTDPTYAKYDFSGYTPGTLTGDVMNQILPEGKYNEMYNAFLDMIAEYANNVDGTILFRPFHENTGSWFWWGAAFCDAATYKSVWKYTVEYLRDEKGVHNFLYVYGPGSEANDVDEYGERYPGDDYVDMVGFDIYNDNPTETNESTWFVDFKKALKIVEDFGTAHGKLIAVTETGIRNEAQKGDNQTALLKKGNLHKDWYNALLNAVADSKASYFLLWANFGEKDGFYTPYVKEVKEDGTLYGHELLDNFIDYYNDGRSVFATNQQTIVSATSSAISVNVSPTTDAATGYLVSPASRSRILEAVTVVAKVNGATQANTVKVVFNGKGISIPVVAQLDGNYYRAQLSEEDLKKLGEYVGTFDLYLNDTKLDSFHAIYNIAPPVEDPYEIDGFENYMGVDALLTNKWTTNKATGSKITISLSKEKEKVYDGEYAMKFTYDETSEGWAGATITKEVDWSNCDALQFYTIPDGKNQKIVVQITANGKVYETYMNLYNEYVDKTTPMLVTIPFADFCERDAAGNPKGGLTADSSKVTSFGLWVNAIGTSSAVVDGRVSGSIYYDKITAIKSGATKAIFKDLTKTEESTPSPSEPEDGKEEEVKPIEQEALQITGVGSELTFGKSASLQVTGGSGSGAVTFAVTSGSKYATVDATTGQIQTTGVGTVTVTATKAGDSKYKKATASITFKVVMPKKNTTITVGTNKYKVVSTTNKKEVLTFLGSTQKDVTKVTIPATVKIGDKNYKVTSINKNAFKGNKKLTSVTIGRYVETIGDSAFESCTSLTKITIPSNVKTIGNKAFYKASKLKTITIKSKKLTKVGSSAFKGINSKAKIVVPSSKLSAYKKLLKGKGQAKTVTITK</sequence>
<dbReference type="Gene3D" id="3.80.10.10">
    <property type="entry name" value="Ribonuclease Inhibitor"/>
    <property type="match status" value="1"/>
</dbReference>
<dbReference type="Pfam" id="PF09212">
    <property type="entry name" value="CBM27"/>
    <property type="match status" value="1"/>
</dbReference>
<dbReference type="InterPro" id="IPR022790">
    <property type="entry name" value="GH26_dom"/>
</dbReference>
<dbReference type="STRING" id="1120996.SAMN02746066_03145"/>
<protein>
    <submittedName>
        <fullName evidence="8">Mannan endo-1,4-beta-mannosidase</fullName>
    </submittedName>
</protein>